<protein>
    <submittedName>
        <fullName evidence="3">Uncharacterized protein</fullName>
    </submittedName>
</protein>
<reference evidence="3" key="1">
    <citation type="journal article" date="2020" name="Phytopathology">
        <title>Genome Sequence Resources of Colletotrichum truncatum, C. plurivorum, C. musicola, and C. sojae: Four Species Pathogenic to Soybean (Glycine max).</title>
        <authorList>
            <person name="Rogerio F."/>
            <person name="Boufleur T.R."/>
            <person name="Ciampi-Guillardi M."/>
            <person name="Sukno S.A."/>
            <person name="Thon M.R."/>
            <person name="Massola Junior N.S."/>
            <person name="Baroncelli R."/>
        </authorList>
    </citation>
    <scope>NUCLEOTIDE SEQUENCE</scope>
    <source>
        <strain evidence="3">LFN00145</strain>
    </source>
</reference>
<feature type="compositionally biased region" description="Basic and acidic residues" evidence="1">
    <location>
        <begin position="10"/>
        <end position="28"/>
    </location>
</feature>
<feature type="transmembrane region" description="Helical" evidence="2">
    <location>
        <begin position="208"/>
        <end position="233"/>
    </location>
</feature>
<feature type="transmembrane region" description="Helical" evidence="2">
    <location>
        <begin position="179"/>
        <end position="202"/>
    </location>
</feature>
<keyword evidence="4" id="KW-1185">Reference proteome</keyword>
<dbReference type="EMBL" id="WIGO01000259">
    <property type="protein sequence ID" value="KAF6821455.1"/>
    <property type="molecule type" value="Genomic_DNA"/>
</dbReference>
<feature type="compositionally biased region" description="Low complexity" evidence="1">
    <location>
        <begin position="92"/>
        <end position="112"/>
    </location>
</feature>
<feature type="compositionally biased region" description="Pro residues" evidence="1">
    <location>
        <begin position="337"/>
        <end position="357"/>
    </location>
</feature>
<feature type="transmembrane region" description="Helical" evidence="2">
    <location>
        <begin position="245"/>
        <end position="267"/>
    </location>
</feature>
<keyword evidence="2" id="KW-1133">Transmembrane helix</keyword>
<proteinExistence type="predicted"/>
<feature type="region of interest" description="Disordered" evidence="1">
    <location>
        <begin position="1"/>
        <end position="170"/>
    </location>
</feature>
<gene>
    <name evidence="3" type="ORF">CPLU01_12485</name>
</gene>
<keyword evidence="2" id="KW-0472">Membrane</keyword>
<sequence length="364" mass="38807">MSFLKSMRTKGKEVEKPCDSLGTRREDSPTTAGDDMNEKPTNSGNEASQEPRDAGNSPSSSNSSNSSNLTSLGRAEGSATSESSRRTGNSDNLSSRNSNPVNSNAVNSNTVNPGPVSSGPGNSTFRTDASRGSSRGSGSRNNPSNSGNLPNRPVVYRNSTTPPAQEPDTRQSLWSVAPLVGTLILLASISSSSLLSLFFVLYEAPSSTAIGVLSVFFYLAHTAFLAVFTFHPCIRPEPESPGRTIFFYFFSWFAVQTVGFVCVDFLWERAWPDFMKRLCVAWMLLSLASVGLWTFAIIFIIGRRGGRGSGRSPGKAALRDVEAGRAAGGWGQQRPPAWSPPPIELRGPPPAYSPPGPSCSGARG</sequence>
<feature type="compositionally biased region" description="Low complexity" evidence="1">
    <location>
        <begin position="130"/>
        <end position="153"/>
    </location>
</feature>
<keyword evidence="2" id="KW-0812">Transmembrane</keyword>
<feature type="compositionally biased region" description="Polar residues" evidence="1">
    <location>
        <begin position="78"/>
        <end position="91"/>
    </location>
</feature>
<feature type="transmembrane region" description="Helical" evidence="2">
    <location>
        <begin position="279"/>
        <end position="301"/>
    </location>
</feature>
<dbReference type="Proteomes" id="UP000654918">
    <property type="component" value="Unassembled WGS sequence"/>
</dbReference>
<feature type="compositionally biased region" description="Polar residues" evidence="1">
    <location>
        <begin position="39"/>
        <end position="48"/>
    </location>
</feature>
<accession>A0A8H6JYJ7</accession>
<evidence type="ECO:0000313" key="4">
    <source>
        <dbReference type="Proteomes" id="UP000654918"/>
    </source>
</evidence>
<comment type="caution">
    <text evidence="3">The sequence shown here is derived from an EMBL/GenBank/DDBJ whole genome shotgun (WGS) entry which is preliminary data.</text>
</comment>
<evidence type="ECO:0000256" key="1">
    <source>
        <dbReference type="SAM" id="MobiDB-lite"/>
    </source>
</evidence>
<organism evidence="3 4">
    <name type="scientific">Colletotrichum plurivorum</name>
    <dbReference type="NCBI Taxonomy" id="2175906"/>
    <lineage>
        <taxon>Eukaryota</taxon>
        <taxon>Fungi</taxon>
        <taxon>Dikarya</taxon>
        <taxon>Ascomycota</taxon>
        <taxon>Pezizomycotina</taxon>
        <taxon>Sordariomycetes</taxon>
        <taxon>Hypocreomycetidae</taxon>
        <taxon>Glomerellales</taxon>
        <taxon>Glomerellaceae</taxon>
        <taxon>Colletotrichum</taxon>
        <taxon>Colletotrichum orchidearum species complex</taxon>
    </lineage>
</organism>
<evidence type="ECO:0000313" key="3">
    <source>
        <dbReference type="EMBL" id="KAF6821455.1"/>
    </source>
</evidence>
<feature type="region of interest" description="Disordered" evidence="1">
    <location>
        <begin position="325"/>
        <end position="364"/>
    </location>
</feature>
<feature type="compositionally biased region" description="Low complexity" evidence="1">
    <location>
        <begin position="56"/>
        <end position="68"/>
    </location>
</feature>
<evidence type="ECO:0000256" key="2">
    <source>
        <dbReference type="SAM" id="Phobius"/>
    </source>
</evidence>
<name>A0A8H6JYJ7_9PEZI</name>
<dbReference type="AlphaFoldDB" id="A0A8H6JYJ7"/>